<proteinExistence type="predicted"/>
<sequence>MTRPTQTNAMRRAGGRWRLIALFLVCLPVLSGLPPLRADEPVVRDEAVLARQATMRQAKAALGVLMDMIAQRRRFDRATARAAQAQLVDVLDTLPEMFGDPYMDRHSRARSLIWQDWGQFSAAADAAARAARDVRPNRLPTLRRSLPDLMATCLACHRRFRRER</sequence>
<dbReference type="AlphaFoldDB" id="A0A850LN15"/>
<gene>
    <name evidence="1" type="ORF">HW564_21480</name>
</gene>
<dbReference type="GO" id="GO:0020037">
    <property type="term" value="F:heme binding"/>
    <property type="evidence" value="ECO:0007669"/>
    <property type="project" value="InterPro"/>
</dbReference>
<accession>A0A850LN15</accession>
<comment type="caution">
    <text evidence="1">The sequence shown here is derived from an EMBL/GenBank/DDBJ whole genome shotgun (WGS) entry which is preliminary data.</text>
</comment>
<evidence type="ECO:0000313" key="2">
    <source>
        <dbReference type="Proteomes" id="UP000565723"/>
    </source>
</evidence>
<dbReference type="PROSITE" id="PS51009">
    <property type="entry name" value="CYTCII"/>
    <property type="match status" value="1"/>
</dbReference>
<reference evidence="1 2" key="1">
    <citation type="journal article" date="2020" name="Proc. Natl. Acad. Sci. U.S.A.">
        <title>Ecological drivers of bacterial community assembly in synthetic phycospheres.</title>
        <authorList>
            <person name="Fu H."/>
            <person name="Uchimiya M."/>
            <person name="Gore J."/>
            <person name="Moran M.A."/>
        </authorList>
    </citation>
    <scope>NUCLEOTIDE SEQUENCE [LARGE SCALE GENOMIC DNA]</scope>
    <source>
        <strain evidence="1">HF-Din03</strain>
    </source>
</reference>
<dbReference type="GO" id="GO:0009055">
    <property type="term" value="F:electron transfer activity"/>
    <property type="evidence" value="ECO:0007669"/>
    <property type="project" value="InterPro"/>
</dbReference>
<dbReference type="Proteomes" id="UP000565723">
    <property type="component" value="Unassembled WGS sequence"/>
</dbReference>
<dbReference type="EMBL" id="JABXIY010000070">
    <property type="protein sequence ID" value="NVK99501.1"/>
    <property type="molecule type" value="Genomic_DNA"/>
</dbReference>
<protein>
    <submittedName>
        <fullName evidence="1">Cytochrome c</fullName>
    </submittedName>
</protein>
<dbReference type="InterPro" id="IPR010980">
    <property type="entry name" value="Cyt_c/b562"/>
</dbReference>
<organism evidence="1 2">
    <name type="scientific">Ruegeria pomeroyi</name>
    <dbReference type="NCBI Taxonomy" id="89184"/>
    <lineage>
        <taxon>Bacteria</taxon>
        <taxon>Pseudomonadati</taxon>
        <taxon>Pseudomonadota</taxon>
        <taxon>Alphaproteobacteria</taxon>
        <taxon>Rhodobacterales</taxon>
        <taxon>Roseobacteraceae</taxon>
        <taxon>Ruegeria</taxon>
    </lineage>
</organism>
<name>A0A850LN15_9RHOB</name>
<evidence type="ECO:0000313" key="1">
    <source>
        <dbReference type="EMBL" id="NVK99501.1"/>
    </source>
</evidence>
<dbReference type="GO" id="GO:0005506">
    <property type="term" value="F:iron ion binding"/>
    <property type="evidence" value="ECO:0007669"/>
    <property type="project" value="InterPro"/>
</dbReference>
<dbReference type="Gene3D" id="1.20.120.10">
    <property type="entry name" value="Cytochrome c/b562"/>
    <property type="match status" value="1"/>
</dbReference>
<dbReference type="RefSeq" id="WP_144084036.1">
    <property type="nucleotide sequence ID" value="NZ_CP076685.1"/>
</dbReference>
<dbReference type="SUPFAM" id="SSF47175">
    <property type="entry name" value="Cytochromes"/>
    <property type="match status" value="1"/>
</dbReference>
<dbReference type="GO" id="GO:0022900">
    <property type="term" value="P:electron transport chain"/>
    <property type="evidence" value="ECO:0007669"/>
    <property type="project" value="InterPro"/>
</dbReference>
<dbReference type="InterPro" id="IPR002321">
    <property type="entry name" value="Cyt_c_II"/>
</dbReference>
<dbReference type="Pfam" id="PF01322">
    <property type="entry name" value="Cytochrom_C_2"/>
    <property type="match status" value="1"/>
</dbReference>